<dbReference type="Proteomes" id="UP000517753">
    <property type="component" value="Unassembled WGS sequence"/>
</dbReference>
<dbReference type="AlphaFoldDB" id="A0A7Y9K3E2"/>
<comment type="caution">
    <text evidence="1">The sequence shown here is derived from an EMBL/GenBank/DDBJ whole genome shotgun (WGS) entry which is preliminary data.</text>
</comment>
<gene>
    <name evidence="1" type="ORF">HD841_003836</name>
</gene>
<sequence>MTPAASARTICFLRQSCPTVAGMTIWRAERTQH</sequence>
<organism evidence="1 2">
    <name type="scientific">Sphingomonas melonis</name>
    <dbReference type="NCBI Taxonomy" id="152682"/>
    <lineage>
        <taxon>Bacteria</taxon>
        <taxon>Pseudomonadati</taxon>
        <taxon>Pseudomonadota</taxon>
        <taxon>Alphaproteobacteria</taxon>
        <taxon>Sphingomonadales</taxon>
        <taxon>Sphingomonadaceae</taxon>
        <taxon>Sphingomonas</taxon>
    </lineage>
</organism>
<protein>
    <submittedName>
        <fullName evidence="1">Uncharacterized protein</fullName>
    </submittedName>
</protein>
<name>A0A7Y9K3E2_9SPHN</name>
<proteinExistence type="predicted"/>
<reference evidence="1 2" key="1">
    <citation type="submission" date="2020-08" db="EMBL/GenBank/DDBJ databases">
        <title>The Agave Microbiome: Exploring the role of microbial communities in plant adaptations to desert environments.</title>
        <authorList>
            <person name="Partida-Martinez L.P."/>
        </authorList>
    </citation>
    <scope>NUCLEOTIDE SEQUENCE [LARGE SCALE GENOMIC DNA]</scope>
    <source>
        <strain evidence="1 2">AS2.3</strain>
    </source>
</reference>
<keyword evidence="2" id="KW-1185">Reference proteome</keyword>
<evidence type="ECO:0000313" key="2">
    <source>
        <dbReference type="Proteomes" id="UP000517753"/>
    </source>
</evidence>
<accession>A0A7Y9K3E2</accession>
<dbReference type="EMBL" id="JACCBY010000008">
    <property type="protein sequence ID" value="NYD92016.1"/>
    <property type="molecule type" value="Genomic_DNA"/>
</dbReference>
<evidence type="ECO:0000313" key="1">
    <source>
        <dbReference type="EMBL" id="NYD92016.1"/>
    </source>
</evidence>